<keyword evidence="5 10" id="KW-0547">Nucleotide-binding</keyword>
<dbReference type="CDD" id="cd01854">
    <property type="entry name" value="YjeQ_EngC"/>
    <property type="match status" value="1"/>
</dbReference>
<feature type="domain" description="EngC GTPase" evidence="11">
    <location>
        <begin position="72"/>
        <end position="219"/>
    </location>
</feature>
<gene>
    <name evidence="10 13" type="primary">rsgA</name>
    <name evidence="13" type="ORF">Heshes_22990</name>
    <name evidence="14" type="ORF">SAMN04489725_10930</name>
</gene>
<name>A0A1H2UW19_9BACL</name>
<reference evidence="14" key="1">
    <citation type="submission" date="2016-10" db="EMBL/GenBank/DDBJ databases">
        <authorList>
            <person name="de Groot N.N."/>
        </authorList>
    </citation>
    <scope>NUCLEOTIDE SEQUENCE [LARGE SCALE GENOMIC DNA]</scope>
    <source>
        <strain evidence="14">DSM 12489</strain>
    </source>
</reference>
<dbReference type="InterPro" id="IPR004881">
    <property type="entry name" value="Ribosome_biogen_GTPase_RsgA"/>
</dbReference>
<dbReference type="Gene3D" id="2.40.50.140">
    <property type="entry name" value="Nucleic acid-binding proteins"/>
    <property type="match status" value="1"/>
</dbReference>
<comment type="subcellular location">
    <subcellularLocation>
        <location evidence="10">Cytoplasm</location>
    </subcellularLocation>
</comment>
<feature type="binding site" evidence="10">
    <location>
        <position position="251"/>
    </location>
    <ligand>
        <name>Zn(2+)</name>
        <dbReference type="ChEBI" id="CHEBI:29105"/>
    </ligand>
</feature>
<dbReference type="EC" id="3.6.1.-" evidence="10"/>
<keyword evidence="15" id="KW-1185">Reference proteome</keyword>
<dbReference type="NCBIfam" id="TIGR00157">
    <property type="entry name" value="ribosome small subunit-dependent GTPase A"/>
    <property type="match status" value="1"/>
</dbReference>
<dbReference type="HAMAP" id="MF_01820">
    <property type="entry name" value="GTPase_RsgA"/>
    <property type="match status" value="1"/>
</dbReference>
<dbReference type="GO" id="GO:0003924">
    <property type="term" value="F:GTPase activity"/>
    <property type="evidence" value="ECO:0007669"/>
    <property type="project" value="UniProtKB-UniRule"/>
</dbReference>
<dbReference type="EMBL" id="FNOJ01000009">
    <property type="protein sequence ID" value="SDW60281.1"/>
    <property type="molecule type" value="Genomic_DNA"/>
</dbReference>
<evidence type="ECO:0000313" key="14">
    <source>
        <dbReference type="EMBL" id="SDW60281.1"/>
    </source>
</evidence>
<dbReference type="Proteomes" id="UP001157137">
    <property type="component" value="Unassembled WGS sequence"/>
</dbReference>
<dbReference type="PANTHER" id="PTHR32120:SF11">
    <property type="entry name" value="SMALL RIBOSOMAL SUBUNIT BIOGENESIS GTPASE RSGA 1, MITOCHONDRIAL-RELATED"/>
    <property type="match status" value="1"/>
</dbReference>
<evidence type="ECO:0000256" key="8">
    <source>
        <dbReference type="ARBA" id="ARBA00022884"/>
    </source>
</evidence>
<evidence type="ECO:0000256" key="2">
    <source>
        <dbReference type="ARBA" id="ARBA00022517"/>
    </source>
</evidence>
<proteinExistence type="inferred from homology"/>
<keyword evidence="3 10" id="KW-0479">Metal-binding</keyword>
<dbReference type="InterPro" id="IPR031944">
    <property type="entry name" value="RsgA_N"/>
</dbReference>
<sequence>MAEGRVIRAISGFFDVQDGEKVRRCRARGVFKKRGTTVLVGDKVLYEPIGNNEGVIGEVLPRTTELVRPPIANVDHVVVACSFVTPDLNLYMLDKTLVAAALAGVEPTVVLTKSDLVVSERAEEIVKLYRGIGYETYAIAAKFGSGVAQIRARLKGRISVFAGPSGAGKSTLANALLPGLHLQTGEVSEKIGRGKQTTRHVELFQMDAESWVADAPGFSQLQLELASRDLREYFLDFTEPAQACGYRGCLHLDEEGCGVKDAVERSQIALSRYASYRQLYHEIREQELNEYS</sequence>
<evidence type="ECO:0000256" key="6">
    <source>
        <dbReference type="ARBA" id="ARBA00022801"/>
    </source>
</evidence>
<keyword evidence="7 10" id="KW-0862">Zinc</keyword>
<keyword evidence="6 10" id="KW-0378">Hydrolase</keyword>
<dbReference type="GO" id="GO:0042274">
    <property type="term" value="P:ribosomal small subunit biogenesis"/>
    <property type="evidence" value="ECO:0007669"/>
    <property type="project" value="UniProtKB-UniRule"/>
</dbReference>
<evidence type="ECO:0000256" key="5">
    <source>
        <dbReference type="ARBA" id="ARBA00022741"/>
    </source>
</evidence>
<dbReference type="InterPro" id="IPR030378">
    <property type="entry name" value="G_CP_dom"/>
</dbReference>
<accession>A0A1H2UW19</accession>
<dbReference type="EMBL" id="BSRA01000014">
    <property type="protein sequence ID" value="GLV14615.1"/>
    <property type="molecule type" value="Genomic_DNA"/>
</dbReference>
<dbReference type="InterPro" id="IPR027417">
    <property type="entry name" value="P-loop_NTPase"/>
</dbReference>
<keyword evidence="1 10" id="KW-0963">Cytoplasm</keyword>
<evidence type="ECO:0000256" key="9">
    <source>
        <dbReference type="ARBA" id="ARBA00023134"/>
    </source>
</evidence>
<dbReference type="InterPro" id="IPR012340">
    <property type="entry name" value="NA-bd_OB-fold"/>
</dbReference>
<dbReference type="GO" id="GO:0019843">
    <property type="term" value="F:rRNA binding"/>
    <property type="evidence" value="ECO:0007669"/>
    <property type="project" value="UniProtKB-KW"/>
</dbReference>
<organism evidence="14 15">
    <name type="scientific">Alicyclobacillus hesperidum</name>
    <dbReference type="NCBI Taxonomy" id="89784"/>
    <lineage>
        <taxon>Bacteria</taxon>
        <taxon>Bacillati</taxon>
        <taxon>Bacillota</taxon>
        <taxon>Bacilli</taxon>
        <taxon>Bacillales</taxon>
        <taxon>Alicyclobacillaceae</taxon>
        <taxon>Alicyclobacillus</taxon>
    </lineage>
</organism>
<dbReference type="PANTHER" id="PTHR32120">
    <property type="entry name" value="SMALL RIBOSOMAL SUBUNIT BIOGENESIS GTPASE RSGA"/>
    <property type="match status" value="1"/>
</dbReference>
<feature type="binding site" evidence="10">
    <location>
        <position position="257"/>
    </location>
    <ligand>
        <name>Zn(2+)</name>
        <dbReference type="ChEBI" id="CHEBI:29105"/>
    </ligand>
</feature>
<dbReference type="SUPFAM" id="SSF52540">
    <property type="entry name" value="P-loop containing nucleoside triphosphate hydrolases"/>
    <property type="match status" value="1"/>
</dbReference>
<dbReference type="SUPFAM" id="SSF50249">
    <property type="entry name" value="Nucleic acid-binding proteins"/>
    <property type="match status" value="1"/>
</dbReference>
<evidence type="ECO:0000313" key="15">
    <source>
        <dbReference type="Proteomes" id="UP000182589"/>
    </source>
</evidence>
<dbReference type="PROSITE" id="PS50936">
    <property type="entry name" value="ENGC_GTPASE"/>
    <property type="match status" value="1"/>
</dbReference>
<keyword evidence="4 10" id="KW-0699">rRNA-binding</keyword>
<dbReference type="GO" id="GO:0005525">
    <property type="term" value="F:GTP binding"/>
    <property type="evidence" value="ECO:0007669"/>
    <property type="project" value="UniProtKB-UniRule"/>
</dbReference>
<dbReference type="Gene3D" id="1.10.40.50">
    <property type="entry name" value="Probable gtpase engc, domain 3"/>
    <property type="match status" value="1"/>
</dbReference>
<reference evidence="15" key="2">
    <citation type="submission" date="2016-10" db="EMBL/GenBank/DDBJ databases">
        <authorList>
            <person name="Varghese N."/>
        </authorList>
    </citation>
    <scope>NUCLEOTIDE SEQUENCE [LARGE SCALE GENOMIC DNA]</scope>
    <source>
        <strain evidence="15">DSM 12489</strain>
    </source>
</reference>
<dbReference type="RefSeq" id="WP_006446899.1">
    <property type="nucleotide sequence ID" value="NZ_BSRA01000014.1"/>
</dbReference>
<keyword evidence="9 10" id="KW-0342">GTP-binding</keyword>
<dbReference type="Gene3D" id="3.40.50.300">
    <property type="entry name" value="P-loop containing nucleotide triphosphate hydrolases"/>
    <property type="match status" value="1"/>
</dbReference>
<comment type="cofactor">
    <cofactor evidence="10">
        <name>Zn(2+)</name>
        <dbReference type="ChEBI" id="CHEBI:29105"/>
    </cofactor>
    <text evidence="10">Binds 1 zinc ion per subunit.</text>
</comment>
<evidence type="ECO:0000259" key="12">
    <source>
        <dbReference type="PROSITE" id="PS51721"/>
    </source>
</evidence>
<dbReference type="InterPro" id="IPR010914">
    <property type="entry name" value="RsgA_GTPase_dom"/>
</dbReference>
<evidence type="ECO:0000256" key="3">
    <source>
        <dbReference type="ARBA" id="ARBA00022723"/>
    </source>
</evidence>
<feature type="binding site" evidence="10">
    <location>
        <begin position="163"/>
        <end position="171"/>
    </location>
    <ligand>
        <name>GTP</name>
        <dbReference type="ChEBI" id="CHEBI:37565"/>
    </ligand>
</feature>
<protein>
    <recommendedName>
        <fullName evidence="10">Small ribosomal subunit biogenesis GTPase RsgA</fullName>
        <ecNumber evidence="10">3.6.1.-</ecNumber>
    </recommendedName>
</protein>
<comment type="subunit">
    <text evidence="10">Monomer. Associates with 30S ribosomal subunit, binds 16S rRNA.</text>
</comment>
<comment type="function">
    <text evidence="10">One of several proteins that assist in the late maturation steps of the functional core of the 30S ribosomal subunit. Helps release RbfA from mature subunits. May play a role in the assembly of ribosomal proteins into the subunit. Circularly permuted GTPase that catalyzes slow GTP hydrolysis, GTPase activity is stimulated by the 30S ribosomal subunit.</text>
</comment>
<dbReference type="Pfam" id="PF16745">
    <property type="entry name" value="RsgA_N"/>
    <property type="match status" value="1"/>
</dbReference>
<dbReference type="GO" id="GO:0005737">
    <property type="term" value="C:cytoplasm"/>
    <property type="evidence" value="ECO:0007669"/>
    <property type="project" value="UniProtKB-SubCell"/>
</dbReference>
<dbReference type="GO" id="GO:0046872">
    <property type="term" value="F:metal ion binding"/>
    <property type="evidence" value="ECO:0007669"/>
    <property type="project" value="UniProtKB-KW"/>
</dbReference>
<comment type="similarity">
    <text evidence="10">Belongs to the TRAFAC class YlqF/YawG GTPase family. RsgA subfamily.</text>
</comment>
<evidence type="ECO:0000313" key="13">
    <source>
        <dbReference type="EMBL" id="GLV14615.1"/>
    </source>
</evidence>
<feature type="binding site" evidence="10">
    <location>
        <begin position="112"/>
        <end position="115"/>
    </location>
    <ligand>
        <name>GTP</name>
        <dbReference type="ChEBI" id="CHEBI:37565"/>
    </ligand>
</feature>
<evidence type="ECO:0000256" key="1">
    <source>
        <dbReference type="ARBA" id="ARBA00022490"/>
    </source>
</evidence>
<dbReference type="Proteomes" id="UP000182589">
    <property type="component" value="Unassembled WGS sequence"/>
</dbReference>
<dbReference type="AlphaFoldDB" id="A0A1H2UW19"/>
<evidence type="ECO:0000256" key="4">
    <source>
        <dbReference type="ARBA" id="ARBA00022730"/>
    </source>
</evidence>
<dbReference type="STRING" id="89784.SAMN04489725_10930"/>
<feature type="binding site" evidence="10">
    <location>
        <position position="249"/>
    </location>
    <ligand>
        <name>Zn(2+)</name>
        <dbReference type="ChEBI" id="CHEBI:29105"/>
    </ligand>
</feature>
<dbReference type="CDD" id="cd04466">
    <property type="entry name" value="S1_YloQ_GTPase"/>
    <property type="match status" value="1"/>
</dbReference>
<evidence type="ECO:0000256" key="10">
    <source>
        <dbReference type="HAMAP-Rule" id="MF_01820"/>
    </source>
</evidence>
<dbReference type="Pfam" id="PF03193">
    <property type="entry name" value="RsgA_GTPase"/>
    <property type="match status" value="1"/>
</dbReference>
<keyword evidence="8 10" id="KW-0694">RNA-binding</keyword>
<dbReference type="PROSITE" id="PS51721">
    <property type="entry name" value="G_CP"/>
    <property type="match status" value="1"/>
</dbReference>
<evidence type="ECO:0000256" key="7">
    <source>
        <dbReference type="ARBA" id="ARBA00022833"/>
    </source>
</evidence>
<evidence type="ECO:0000259" key="11">
    <source>
        <dbReference type="PROSITE" id="PS50936"/>
    </source>
</evidence>
<keyword evidence="2 10" id="KW-0690">Ribosome biogenesis</keyword>
<feature type="binding site" evidence="10">
    <location>
        <position position="244"/>
    </location>
    <ligand>
        <name>Zn(2+)</name>
        <dbReference type="ChEBI" id="CHEBI:29105"/>
    </ligand>
</feature>
<feature type="domain" description="CP-type G" evidence="12">
    <location>
        <begin position="63"/>
        <end position="221"/>
    </location>
</feature>
<reference evidence="13" key="3">
    <citation type="submission" date="2023-02" db="EMBL/GenBank/DDBJ databases">
        <title>Proposal of a novel subspecies: Alicyclobacillus hesperidum subspecies aegle.</title>
        <authorList>
            <person name="Goto K."/>
            <person name="Fujii T."/>
            <person name="Yasui K."/>
            <person name="Mochida K."/>
            <person name="Kato-Tanaka Y."/>
            <person name="Morohoshi S."/>
            <person name="An S.Y."/>
            <person name="Kasai H."/>
            <person name="Yokota A."/>
        </authorList>
    </citation>
    <scope>NUCLEOTIDE SEQUENCE</scope>
    <source>
        <strain evidence="13">DSM 12766</strain>
    </source>
</reference>